<accession>A0A150KVR1</accession>
<reference evidence="1 2" key="1">
    <citation type="submission" date="2016-01" db="EMBL/GenBank/DDBJ databases">
        <title>Draft Genome Sequences of Seven Thermophilic Sporeformers Isolated from Foods.</title>
        <authorList>
            <person name="Berendsen E.M."/>
            <person name="Wells-Bennik M.H."/>
            <person name="Krawcyk A.O."/>
            <person name="De Jong A."/>
            <person name="Holsappel S."/>
            <person name="Eijlander R.T."/>
            <person name="Kuipers O.P."/>
        </authorList>
    </citation>
    <scope>NUCLEOTIDE SEQUENCE [LARGE SCALE GENOMIC DNA]</scope>
    <source>
        <strain evidence="1 2">B4119</strain>
    </source>
</reference>
<evidence type="ECO:0008006" key="3">
    <source>
        <dbReference type="Google" id="ProtNLM"/>
    </source>
</evidence>
<proteinExistence type="predicted"/>
<dbReference type="RefSeq" id="WP_061580412.1">
    <property type="nucleotide sequence ID" value="NZ_AP025623.1"/>
</dbReference>
<organism evidence="1 2">
    <name type="scientific">Saccharococcus caldoxylosilyticus</name>
    <dbReference type="NCBI Taxonomy" id="81408"/>
    <lineage>
        <taxon>Bacteria</taxon>
        <taxon>Bacillati</taxon>
        <taxon>Bacillota</taxon>
        <taxon>Bacilli</taxon>
        <taxon>Bacillales</taxon>
        <taxon>Anoxybacillaceae</taxon>
        <taxon>Saccharococcus</taxon>
    </lineage>
</organism>
<dbReference type="STRING" id="81408.B4119_0165"/>
<dbReference type="Proteomes" id="UP000075455">
    <property type="component" value="Unassembled WGS sequence"/>
</dbReference>
<evidence type="ECO:0000313" key="1">
    <source>
        <dbReference type="EMBL" id="KYD04130.1"/>
    </source>
</evidence>
<dbReference type="PATRIC" id="fig|81408.3.peg.2386"/>
<gene>
    <name evidence="1" type="ORF">B4119_0165</name>
</gene>
<dbReference type="Pfam" id="PF11185">
    <property type="entry name" value="DUF2971"/>
    <property type="match status" value="1"/>
</dbReference>
<evidence type="ECO:0000313" key="2">
    <source>
        <dbReference type="Proteomes" id="UP000075455"/>
    </source>
</evidence>
<comment type="caution">
    <text evidence="1">The sequence shown here is derived from an EMBL/GenBank/DDBJ whole genome shotgun (WGS) entry which is preliminary data.</text>
</comment>
<dbReference type="InterPro" id="IPR021352">
    <property type="entry name" value="DUF2971"/>
</dbReference>
<name>A0A150KVR1_9BACL</name>
<protein>
    <recommendedName>
        <fullName evidence="3">DUF2971 domain-containing protein</fullName>
    </recommendedName>
</protein>
<sequence>MDLSYKYKAYKHAMDFESIYDYSDHYKVRGNPTVWRYMSFYKFESLLKNKALFFAKPSTFVDPLEGSYSMWDIKEFMEDNEPLTSREYMRKIQEFSAVSCWHMNEYESAAMWDLYLDSNDGVAIKTDYKSLINSIEDLRYRVFSAKVQYIDFHNEMTSRNIFDTLFYKRKSFSYENELRLLIIASRIDEKLLEVIFEAQGLPYYEWEERMDELEEQSYNFSHNTGNLVACNLDTLIGEIYVSPKSSKAFVDEIRDMVKQYGLSHKKVVQSDLYKDYVY</sequence>
<dbReference type="GeneID" id="301192701"/>
<dbReference type="EMBL" id="LQYS01000138">
    <property type="protein sequence ID" value="KYD04130.1"/>
    <property type="molecule type" value="Genomic_DNA"/>
</dbReference>
<dbReference type="AlphaFoldDB" id="A0A150KVR1"/>